<feature type="transmembrane region" description="Helical" evidence="7">
    <location>
        <begin position="354"/>
        <end position="374"/>
    </location>
</feature>
<dbReference type="GO" id="GO:0005886">
    <property type="term" value="C:plasma membrane"/>
    <property type="evidence" value="ECO:0007669"/>
    <property type="project" value="TreeGrafter"/>
</dbReference>
<dbReference type="InterPro" id="IPR020846">
    <property type="entry name" value="MFS_dom"/>
</dbReference>
<dbReference type="CDD" id="cd17502">
    <property type="entry name" value="MFS_Azr1_MDR_like"/>
    <property type="match status" value="1"/>
</dbReference>
<comment type="subcellular location">
    <subcellularLocation>
        <location evidence="1">Membrane</location>
        <topology evidence="1">Multi-pass membrane protein</topology>
    </subcellularLocation>
</comment>
<keyword evidence="10" id="KW-1185">Reference proteome</keyword>
<dbReference type="OMA" id="WGKLFTF"/>
<feature type="domain" description="Major facilitator superfamily (MFS) profile" evidence="8">
    <location>
        <begin position="52"/>
        <end position="542"/>
    </location>
</feature>
<feature type="transmembrane region" description="Helical" evidence="7">
    <location>
        <begin position="320"/>
        <end position="342"/>
    </location>
</feature>
<evidence type="ECO:0000256" key="6">
    <source>
        <dbReference type="SAM" id="MobiDB-lite"/>
    </source>
</evidence>
<feature type="transmembrane region" description="Helical" evidence="7">
    <location>
        <begin position="81"/>
        <end position="104"/>
    </location>
</feature>
<evidence type="ECO:0000256" key="3">
    <source>
        <dbReference type="ARBA" id="ARBA00022692"/>
    </source>
</evidence>
<evidence type="ECO:0000313" key="9">
    <source>
        <dbReference type="EMBL" id="CEL05542.1"/>
    </source>
</evidence>
<feature type="transmembrane region" description="Helical" evidence="7">
    <location>
        <begin position="442"/>
        <end position="463"/>
    </location>
</feature>
<evidence type="ECO:0000256" key="5">
    <source>
        <dbReference type="ARBA" id="ARBA00023136"/>
    </source>
</evidence>
<feature type="transmembrane region" description="Helical" evidence="7">
    <location>
        <begin position="116"/>
        <end position="135"/>
    </location>
</feature>
<dbReference type="Proteomes" id="UP000054771">
    <property type="component" value="Unassembled WGS sequence"/>
</dbReference>
<dbReference type="PANTHER" id="PTHR23501:SF199">
    <property type="entry name" value="MFS EFFLUX TRANSPORTER INPD-RELATED"/>
    <property type="match status" value="1"/>
</dbReference>
<dbReference type="FunFam" id="1.20.1720.10:FF:000012">
    <property type="entry name" value="MFS toxin efflux pump (AflT)"/>
    <property type="match status" value="1"/>
</dbReference>
<feature type="transmembrane region" description="Helical" evidence="7">
    <location>
        <begin position="209"/>
        <end position="230"/>
    </location>
</feature>
<comment type="similarity">
    <text evidence="2">Belongs to the major facilitator superfamily. TCR/Tet family.</text>
</comment>
<evidence type="ECO:0000256" key="1">
    <source>
        <dbReference type="ARBA" id="ARBA00004141"/>
    </source>
</evidence>
<dbReference type="PROSITE" id="PS50850">
    <property type="entry name" value="MFS"/>
    <property type="match status" value="1"/>
</dbReference>
<feature type="region of interest" description="Disordered" evidence="6">
    <location>
        <begin position="1"/>
        <end position="42"/>
    </location>
</feature>
<reference evidence="10" key="1">
    <citation type="journal article" date="2016" name="Genome Announc.">
        <title>Draft genome sequences of fungus Aspergillus calidoustus.</title>
        <authorList>
            <person name="Horn F."/>
            <person name="Linde J."/>
            <person name="Mattern D.J."/>
            <person name="Walther G."/>
            <person name="Guthke R."/>
            <person name="Scherlach K."/>
            <person name="Martin K."/>
            <person name="Brakhage A.A."/>
            <person name="Petzke L."/>
            <person name="Valiante V."/>
        </authorList>
    </citation>
    <scope>NUCLEOTIDE SEQUENCE [LARGE SCALE GENOMIC DNA]</scope>
    <source>
        <strain evidence="10">SF006504</strain>
    </source>
</reference>
<protein>
    <recommendedName>
        <fullName evidence="8">Major facilitator superfamily (MFS) profile domain-containing protein</fullName>
    </recommendedName>
</protein>
<evidence type="ECO:0000259" key="8">
    <source>
        <dbReference type="PROSITE" id="PS50850"/>
    </source>
</evidence>
<dbReference type="PANTHER" id="PTHR23501">
    <property type="entry name" value="MAJOR FACILITATOR SUPERFAMILY"/>
    <property type="match status" value="1"/>
</dbReference>
<dbReference type="InterPro" id="IPR011701">
    <property type="entry name" value="MFS"/>
</dbReference>
<feature type="region of interest" description="Disordered" evidence="6">
    <location>
        <begin position="545"/>
        <end position="564"/>
    </location>
</feature>
<evidence type="ECO:0000313" key="10">
    <source>
        <dbReference type="Proteomes" id="UP000054771"/>
    </source>
</evidence>
<evidence type="ECO:0000256" key="4">
    <source>
        <dbReference type="ARBA" id="ARBA00022989"/>
    </source>
</evidence>
<feature type="transmembrane region" description="Helical" evidence="7">
    <location>
        <begin position="411"/>
        <end position="430"/>
    </location>
</feature>
<keyword evidence="3 7" id="KW-0812">Transmembrane</keyword>
<dbReference type="EMBL" id="CDMC01000005">
    <property type="protein sequence ID" value="CEL05542.1"/>
    <property type="molecule type" value="Genomic_DNA"/>
</dbReference>
<keyword evidence="5 7" id="KW-0472">Membrane</keyword>
<keyword evidence="4 7" id="KW-1133">Transmembrane helix</keyword>
<accession>A0A0U5G1K4</accession>
<evidence type="ECO:0000256" key="7">
    <source>
        <dbReference type="SAM" id="Phobius"/>
    </source>
</evidence>
<dbReference type="FunFam" id="1.20.1250.20:FF:000196">
    <property type="entry name" value="MFS toxin efflux pump (AflT)"/>
    <property type="match status" value="1"/>
</dbReference>
<feature type="transmembrane region" description="Helical" evidence="7">
    <location>
        <begin position="142"/>
        <end position="163"/>
    </location>
</feature>
<dbReference type="Gene3D" id="1.20.1250.20">
    <property type="entry name" value="MFS general substrate transporter like domains"/>
    <property type="match status" value="1"/>
</dbReference>
<dbReference type="Pfam" id="PF07690">
    <property type="entry name" value="MFS_1"/>
    <property type="match status" value="1"/>
</dbReference>
<gene>
    <name evidence="9" type="ORF">ASPCAL06660</name>
</gene>
<feature type="transmembrane region" description="Helical" evidence="7">
    <location>
        <begin position="280"/>
        <end position="300"/>
    </location>
</feature>
<organism evidence="9 10">
    <name type="scientific">Aspergillus calidoustus</name>
    <dbReference type="NCBI Taxonomy" id="454130"/>
    <lineage>
        <taxon>Eukaryota</taxon>
        <taxon>Fungi</taxon>
        <taxon>Dikarya</taxon>
        <taxon>Ascomycota</taxon>
        <taxon>Pezizomycotina</taxon>
        <taxon>Eurotiomycetes</taxon>
        <taxon>Eurotiomycetidae</taxon>
        <taxon>Eurotiales</taxon>
        <taxon>Aspergillaceae</taxon>
        <taxon>Aspergillus</taxon>
        <taxon>Aspergillus subgen. Nidulantes</taxon>
    </lineage>
</organism>
<dbReference type="AlphaFoldDB" id="A0A0U5G1K4"/>
<feature type="transmembrane region" description="Helical" evidence="7">
    <location>
        <begin position="520"/>
        <end position="540"/>
    </location>
</feature>
<feature type="transmembrane region" description="Helical" evidence="7">
    <location>
        <begin position="49"/>
        <end position="69"/>
    </location>
</feature>
<dbReference type="Gene3D" id="1.20.1720.10">
    <property type="entry name" value="Multidrug resistance protein D"/>
    <property type="match status" value="1"/>
</dbReference>
<feature type="transmembrane region" description="Helical" evidence="7">
    <location>
        <begin position="175"/>
        <end position="197"/>
    </location>
</feature>
<sequence length="564" mass="60448">MADAMLSNKGPGMPPHAPLSEKSNDEPSRASTADKQPAEEPQYPGKAKFAAILVGLNLSMFLVGLDNTILSSAIPKITDRFHALGDVGWYASAYLLTNCAFQLMWGKLYTFYVVKWVYLVALFLFELGSLVCAVSPSSTALIVGRAIAGVGAGGVTNGSFFLIAHSVPAPKRPTFVGLLGAMYGFSAIAGPLMGGAFTDNASLTWRWCFYINLPLGVVPTACIIFLIPAFAGSDKGQTGFMNQVKQMDVPGTLCLLPGVVCLLLALQWGGTKYEWRNGRIIALLVLAGVLLIAFTVIQYFSGDRATVPKRVFGNRNVWGAALFGSGVTAGFFLMLYYIPIWFQAIKGASAIRSGVMNLPMVLAYVFFSLSGGYLTTVIGYYVPFAYATVIFMSVGAGLLTTFTVSSGSSHWIGYQFLFGAGVGLGLQTAFAAPQCTLPIEDIAIGTAIVMFLENLSAAVFVSVGQNVFTNQLTTNVRVYAPEVDTTKLIEGGATEIQRNVPQVFYDAVLFAYNKSLTQTFYVGVALSCVGILGVVVMEWVNVKGKKGEGEKKEEKQEGEQTEDV</sequence>
<evidence type="ECO:0000256" key="2">
    <source>
        <dbReference type="ARBA" id="ARBA00007520"/>
    </source>
</evidence>
<feature type="transmembrane region" description="Helical" evidence="7">
    <location>
        <begin position="380"/>
        <end position="399"/>
    </location>
</feature>
<proteinExistence type="inferred from homology"/>
<dbReference type="SUPFAM" id="SSF103473">
    <property type="entry name" value="MFS general substrate transporter"/>
    <property type="match status" value="1"/>
</dbReference>
<dbReference type="OrthoDB" id="10021397at2759"/>
<feature type="transmembrane region" description="Helical" evidence="7">
    <location>
        <begin position="250"/>
        <end position="268"/>
    </location>
</feature>
<dbReference type="InterPro" id="IPR036259">
    <property type="entry name" value="MFS_trans_sf"/>
</dbReference>
<feature type="compositionally biased region" description="Basic and acidic residues" evidence="6">
    <location>
        <begin position="545"/>
        <end position="558"/>
    </location>
</feature>
<name>A0A0U5G1K4_ASPCI</name>
<dbReference type="GO" id="GO:0022857">
    <property type="term" value="F:transmembrane transporter activity"/>
    <property type="evidence" value="ECO:0007669"/>
    <property type="project" value="InterPro"/>
</dbReference>